<protein>
    <submittedName>
        <fullName evidence="1">Uncharacterized protein</fullName>
    </submittedName>
</protein>
<dbReference type="EMBL" id="VSRR010051113">
    <property type="protein sequence ID" value="MPC79427.1"/>
    <property type="molecule type" value="Genomic_DNA"/>
</dbReference>
<evidence type="ECO:0000313" key="1">
    <source>
        <dbReference type="EMBL" id="MPC79427.1"/>
    </source>
</evidence>
<dbReference type="AlphaFoldDB" id="A0A5B7ID20"/>
<organism evidence="1 2">
    <name type="scientific">Portunus trituberculatus</name>
    <name type="common">Swimming crab</name>
    <name type="synonym">Neptunus trituberculatus</name>
    <dbReference type="NCBI Taxonomy" id="210409"/>
    <lineage>
        <taxon>Eukaryota</taxon>
        <taxon>Metazoa</taxon>
        <taxon>Ecdysozoa</taxon>
        <taxon>Arthropoda</taxon>
        <taxon>Crustacea</taxon>
        <taxon>Multicrustacea</taxon>
        <taxon>Malacostraca</taxon>
        <taxon>Eumalacostraca</taxon>
        <taxon>Eucarida</taxon>
        <taxon>Decapoda</taxon>
        <taxon>Pleocyemata</taxon>
        <taxon>Brachyura</taxon>
        <taxon>Eubrachyura</taxon>
        <taxon>Portunoidea</taxon>
        <taxon>Portunidae</taxon>
        <taxon>Portuninae</taxon>
        <taxon>Portunus</taxon>
    </lineage>
</organism>
<dbReference type="Proteomes" id="UP000324222">
    <property type="component" value="Unassembled WGS sequence"/>
</dbReference>
<evidence type="ECO:0000313" key="2">
    <source>
        <dbReference type="Proteomes" id="UP000324222"/>
    </source>
</evidence>
<accession>A0A5B7ID20</accession>
<proteinExistence type="predicted"/>
<gene>
    <name evidence="1" type="ORF">E2C01_073955</name>
</gene>
<name>A0A5B7ID20_PORTR</name>
<reference evidence="1 2" key="1">
    <citation type="submission" date="2019-05" db="EMBL/GenBank/DDBJ databases">
        <title>Another draft genome of Portunus trituberculatus and its Hox gene families provides insights of decapod evolution.</title>
        <authorList>
            <person name="Jeong J.-H."/>
            <person name="Song I."/>
            <person name="Kim S."/>
            <person name="Choi T."/>
            <person name="Kim D."/>
            <person name="Ryu S."/>
            <person name="Kim W."/>
        </authorList>
    </citation>
    <scope>NUCLEOTIDE SEQUENCE [LARGE SCALE GENOMIC DNA]</scope>
    <source>
        <tissue evidence="1">Muscle</tissue>
    </source>
</reference>
<keyword evidence="2" id="KW-1185">Reference proteome</keyword>
<sequence length="72" mass="8107">MLPLEDGSASAVLTFHEELVTRPVLQLTAAPTTRRGAPRETERYPVRCWGDGRRAERSQGVCVECEWHARAE</sequence>
<comment type="caution">
    <text evidence="1">The sequence shown here is derived from an EMBL/GenBank/DDBJ whole genome shotgun (WGS) entry which is preliminary data.</text>
</comment>